<evidence type="ECO:0000313" key="9">
    <source>
        <dbReference type="Proteomes" id="UP000636709"/>
    </source>
</evidence>
<comment type="caution">
    <text evidence="8">The sequence shown here is derived from an EMBL/GenBank/DDBJ whole genome shotgun (WGS) entry which is preliminary data.</text>
</comment>
<organism evidence="8 9">
    <name type="scientific">Digitaria exilis</name>
    <dbReference type="NCBI Taxonomy" id="1010633"/>
    <lineage>
        <taxon>Eukaryota</taxon>
        <taxon>Viridiplantae</taxon>
        <taxon>Streptophyta</taxon>
        <taxon>Embryophyta</taxon>
        <taxon>Tracheophyta</taxon>
        <taxon>Spermatophyta</taxon>
        <taxon>Magnoliopsida</taxon>
        <taxon>Liliopsida</taxon>
        <taxon>Poales</taxon>
        <taxon>Poaceae</taxon>
        <taxon>PACMAD clade</taxon>
        <taxon>Panicoideae</taxon>
        <taxon>Panicodae</taxon>
        <taxon>Paniceae</taxon>
        <taxon>Anthephorinae</taxon>
        <taxon>Digitaria</taxon>
    </lineage>
</organism>
<keyword evidence="9" id="KW-1185">Reference proteome</keyword>
<evidence type="ECO:0000256" key="5">
    <source>
        <dbReference type="ARBA" id="ARBA00022786"/>
    </source>
</evidence>
<dbReference type="EMBL" id="JACEFO010000572">
    <property type="protein sequence ID" value="KAF8765441.1"/>
    <property type="molecule type" value="Genomic_DNA"/>
</dbReference>
<dbReference type="PANTHER" id="PTHR45647:SF100">
    <property type="entry name" value="U-BOX DOMAIN-CONTAINING PROTEIN 33"/>
    <property type="match status" value="1"/>
</dbReference>
<dbReference type="InterPro" id="IPR003613">
    <property type="entry name" value="Ubox_domain"/>
</dbReference>
<evidence type="ECO:0000259" key="7">
    <source>
        <dbReference type="PROSITE" id="PS51698"/>
    </source>
</evidence>
<name>A0A835FNM4_9POAL</name>
<dbReference type="AlphaFoldDB" id="A0A835FNM4"/>
<feature type="coiled-coil region" evidence="6">
    <location>
        <begin position="169"/>
        <end position="263"/>
    </location>
</feature>
<dbReference type="OrthoDB" id="685771at2759"/>
<dbReference type="EC" id="2.3.2.27" evidence="3"/>
<keyword evidence="5" id="KW-0833">Ubl conjugation pathway</keyword>
<dbReference type="InterPro" id="IPR013083">
    <property type="entry name" value="Znf_RING/FYVE/PHD"/>
</dbReference>
<dbReference type="InterPro" id="IPR051348">
    <property type="entry name" value="U-box_ubiquitin_ligases"/>
</dbReference>
<dbReference type="GO" id="GO:0061630">
    <property type="term" value="F:ubiquitin protein ligase activity"/>
    <property type="evidence" value="ECO:0007669"/>
    <property type="project" value="UniProtKB-EC"/>
</dbReference>
<dbReference type="SMART" id="SM00504">
    <property type="entry name" value="Ubox"/>
    <property type="match status" value="1"/>
</dbReference>
<feature type="domain" description="U-box" evidence="7">
    <location>
        <begin position="306"/>
        <end position="369"/>
    </location>
</feature>
<sequence>MSQFEKVQAGETSRRTVKDKVFVAVDEEHGRSTLLWALQNLAKDDTTIMIAHVHRPAIRIPAVGVKADGTRMNQQVVDAKRKKKLAKANEKLDEYATICRIRKVRSKKLMIEKDDVAKGLEELIVSHGITKLVMGAAADEHFSEEGETNIFATPPSPTEEALRKAEHDLLSTEVALHKAKRDLLDAQEEKDRYERLHELNSGLLLVTQVICKKKEEQIAELKAELESASNTHKEELAKNQRYTEILEAKLENLLSEADDSSAKVSAPSYFVCSITQVGVVHNTGSITFTWFFRNVTQSSGLMVGEQDVMKDPHIAADGTSYEGEDIRKWLEDGNLTSPMTNVELADDVLIPNTALRLAIEDWLKQQRQQASGGGRAGDGRSANAP</sequence>
<dbReference type="Gene3D" id="3.40.50.620">
    <property type="entry name" value="HUPs"/>
    <property type="match status" value="1"/>
</dbReference>
<dbReference type="SUPFAM" id="SSF57850">
    <property type="entry name" value="RING/U-box"/>
    <property type="match status" value="1"/>
</dbReference>
<keyword evidence="6" id="KW-0175">Coiled coil</keyword>
<dbReference type="Proteomes" id="UP000636709">
    <property type="component" value="Unassembled WGS sequence"/>
</dbReference>
<dbReference type="CDD" id="cd16655">
    <property type="entry name" value="RING-Ubox_WDSUB1-like"/>
    <property type="match status" value="1"/>
</dbReference>
<comment type="catalytic activity">
    <reaction evidence="1">
        <text>S-ubiquitinyl-[E2 ubiquitin-conjugating enzyme]-L-cysteine + [acceptor protein]-L-lysine = [E2 ubiquitin-conjugating enzyme]-L-cysteine + N(6)-ubiquitinyl-[acceptor protein]-L-lysine.</text>
        <dbReference type="EC" id="2.3.2.27"/>
    </reaction>
</comment>
<comment type="pathway">
    <text evidence="2">Protein modification; protein ubiquitination.</text>
</comment>
<dbReference type="CDD" id="cd01989">
    <property type="entry name" value="USP_STK_Ubox_N"/>
    <property type="match status" value="1"/>
</dbReference>
<gene>
    <name evidence="8" type="ORF">HU200_008586</name>
</gene>
<dbReference type="SUPFAM" id="SSF52402">
    <property type="entry name" value="Adenine nucleotide alpha hydrolases-like"/>
    <property type="match status" value="1"/>
</dbReference>
<dbReference type="InterPro" id="IPR014729">
    <property type="entry name" value="Rossmann-like_a/b/a_fold"/>
</dbReference>
<dbReference type="PROSITE" id="PS51698">
    <property type="entry name" value="U_BOX"/>
    <property type="match status" value="1"/>
</dbReference>
<evidence type="ECO:0000313" key="8">
    <source>
        <dbReference type="EMBL" id="KAF8765441.1"/>
    </source>
</evidence>
<dbReference type="Gene3D" id="3.30.40.10">
    <property type="entry name" value="Zinc/RING finger domain, C3HC4 (zinc finger)"/>
    <property type="match status" value="1"/>
</dbReference>
<dbReference type="UniPathway" id="UPA00143"/>
<dbReference type="Pfam" id="PF04564">
    <property type="entry name" value="U-box"/>
    <property type="match status" value="1"/>
</dbReference>
<evidence type="ECO:0000256" key="4">
    <source>
        <dbReference type="ARBA" id="ARBA00022679"/>
    </source>
</evidence>
<evidence type="ECO:0000256" key="3">
    <source>
        <dbReference type="ARBA" id="ARBA00012483"/>
    </source>
</evidence>
<evidence type="ECO:0000256" key="1">
    <source>
        <dbReference type="ARBA" id="ARBA00000900"/>
    </source>
</evidence>
<protein>
    <recommendedName>
        <fullName evidence="3">RING-type E3 ubiquitin transferase</fullName>
        <ecNumber evidence="3">2.3.2.27</ecNumber>
    </recommendedName>
</protein>
<keyword evidence="4" id="KW-0808">Transferase</keyword>
<evidence type="ECO:0000256" key="6">
    <source>
        <dbReference type="SAM" id="Coils"/>
    </source>
</evidence>
<proteinExistence type="predicted"/>
<evidence type="ECO:0000256" key="2">
    <source>
        <dbReference type="ARBA" id="ARBA00004906"/>
    </source>
</evidence>
<dbReference type="PANTHER" id="PTHR45647">
    <property type="entry name" value="OS02G0152300 PROTEIN"/>
    <property type="match status" value="1"/>
</dbReference>
<accession>A0A835FNM4</accession>
<dbReference type="GO" id="GO:0016567">
    <property type="term" value="P:protein ubiquitination"/>
    <property type="evidence" value="ECO:0007669"/>
    <property type="project" value="UniProtKB-UniPathway"/>
</dbReference>
<reference evidence="8" key="1">
    <citation type="submission" date="2020-07" db="EMBL/GenBank/DDBJ databases">
        <title>Genome sequence and genetic diversity analysis of an under-domesticated orphan crop, white fonio (Digitaria exilis).</title>
        <authorList>
            <person name="Bennetzen J.L."/>
            <person name="Chen S."/>
            <person name="Ma X."/>
            <person name="Wang X."/>
            <person name="Yssel A.E.J."/>
            <person name="Chaluvadi S.R."/>
            <person name="Johnson M."/>
            <person name="Gangashetty P."/>
            <person name="Hamidou F."/>
            <person name="Sanogo M.D."/>
            <person name="Zwaenepoel A."/>
            <person name="Wallace J."/>
            <person name="Van De Peer Y."/>
            <person name="Van Deynze A."/>
        </authorList>
    </citation>
    <scope>NUCLEOTIDE SEQUENCE</scope>
    <source>
        <tissue evidence="8">Leaves</tissue>
    </source>
</reference>